<name>A0ACC6T6W0_9HYPH</name>
<accession>A0ACC6T6W0</accession>
<protein>
    <submittedName>
        <fullName evidence="1">Helix-turn-helix domain-containing protein</fullName>
    </submittedName>
</protein>
<sequence>MSVFEPVRSVQRGLAVLRAISEHGPIAATDIANLCKLPQPTVVRLVETLLEGGYVYRQAGKATYKVTGRTLALSRGYDPHHRLIELAMPVVEQLHIEIGWPSNLAVFDGDAMVIAYSNRAALGLSIPGRVGARIPLVATGVGLVTLSRMSAEERRQALARAKRSSRWDSNPTLLATLPERLEDVRRNGYAFAEQAYLDEVYQSRIWAVAVPVPSVASEYIALSSLMLRMAGDRRRQLAKILPKLTAAANRIGSLLSSDYS</sequence>
<reference evidence="1 2" key="1">
    <citation type="journal article" date="2024" name="Proc. Natl. Acad. Sci. U.S.A.">
        <title>The evolutionary genomics of adaptation to stress in wild rhizobium bacteria.</title>
        <authorList>
            <person name="Kehlet-Delgado H."/>
            <person name="Montoya A.P."/>
            <person name="Jensen K.T."/>
            <person name="Wendlandt C.E."/>
            <person name="Dexheimer C."/>
            <person name="Roberts M."/>
            <person name="Torres Martinez L."/>
            <person name="Friesen M.L."/>
            <person name="Griffitts J.S."/>
            <person name="Porter S.S."/>
        </authorList>
    </citation>
    <scope>NUCLEOTIDE SEQUENCE [LARGE SCALE GENOMIC DNA]</scope>
    <source>
        <strain evidence="1 2">M0468</strain>
    </source>
</reference>
<dbReference type="Proteomes" id="UP001480082">
    <property type="component" value="Unassembled WGS sequence"/>
</dbReference>
<evidence type="ECO:0000313" key="2">
    <source>
        <dbReference type="Proteomes" id="UP001480082"/>
    </source>
</evidence>
<evidence type="ECO:0000313" key="1">
    <source>
        <dbReference type="EMBL" id="MER9287694.1"/>
    </source>
</evidence>
<comment type="caution">
    <text evidence="1">The sequence shown here is derived from an EMBL/GenBank/DDBJ whole genome shotgun (WGS) entry which is preliminary data.</text>
</comment>
<keyword evidence="2" id="KW-1185">Reference proteome</keyword>
<gene>
    <name evidence="1" type="ORF">NKI81_27855</name>
</gene>
<dbReference type="EMBL" id="JAMYRI010000023">
    <property type="protein sequence ID" value="MER9287694.1"/>
    <property type="molecule type" value="Genomic_DNA"/>
</dbReference>
<proteinExistence type="predicted"/>
<organism evidence="1 2">
    <name type="scientific">Mesorhizobium australicum</name>
    <dbReference type="NCBI Taxonomy" id="536018"/>
    <lineage>
        <taxon>Bacteria</taxon>
        <taxon>Pseudomonadati</taxon>
        <taxon>Pseudomonadota</taxon>
        <taxon>Alphaproteobacteria</taxon>
        <taxon>Hyphomicrobiales</taxon>
        <taxon>Phyllobacteriaceae</taxon>
        <taxon>Mesorhizobium</taxon>
    </lineage>
</organism>